<evidence type="ECO:0000313" key="1">
    <source>
        <dbReference type="EMBL" id="KEQ11329.1"/>
    </source>
</evidence>
<evidence type="ECO:0000313" key="2">
    <source>
        <dbReference type="Proteomes" id="UP000028006"/>
    </source>
</evidence>
<name>A0A081MYQ6_9GAMM</name>
<dbReference type="Proteomes" id="UP000028006">
    <property type="component" value="Unassembled WGS sequence"/>
</dbReference>
<dbReference type="AlphaFoldDB" id="A0A081MYQ6"/>
<protein>
    <submittedName>
        <fullName evidence="1">Uncharacterized protein</fullName>
    </submittedName>
</protein>
<dbReference type="EMBL" id="JOKG01000008">
    <property type="protein sequence ID" value="KEQ11329.1"/>
    <property type="molecule type" value="Genomic_DNA"/>
</dbReference>
<comment type="caution">
    <text evidence="1">The sequence shown here is derived from an EMBL/GenBank/DDBJ whole genome shotgun (WGS) entry which is preliminary data.</text>
</comment>
<gene>
    <name evidence="1" type="ORF">GZ77_25945</name>
</gene>
<keyword evidence="2" id="KW-1185">Reference proteome</keyword>
<organism evidence="1 2">
    <name type="scientific">Endozoicomonas montiporae</name>
    <dbReference type="NCBI Taxonomy" id="1027273"/>
    <lineage>
        <taxon>Bacteria</taxon>
        <taxon>Pseudomonadati</taxon>
        <taxon>Pseudomonadota</taxon>
        <taxon>Gammaproteobacteria</taxon>
        <taxon>Oceanospirillales</taxon>
        <taxon>Endozoicomonadaceae</taxon>
        <taxon>Endozoicomonas</taxon>
    </lineage>
</organism>
<sequence length="118" mass="13144">MVDPIISSDWAELASFYEIFGLENGAVGDSDCKDYNISSSIAGVTTLEKTITNDETVYYLNSRSINSNTLLRKLRTSKTLATALNVLPEATRNLQSSYALVRRQLIIKSKSDSDQRLF</sequence>
<proteinExistence type="predicted"/>
<dbReference type="RefSeq" id="WP_034879899.1">
    <property type="nucleotide sequence ID" value="NZ_JOKG01000008.1"/>
</dbReference>
<accession>A0A081MYQ6</accession>
<reference evidence="1 2" key="1">
    <citation type="submission" date="2014-06" db="EMBL/GenBank/DDBJ databases">
        <title>Whole Genome Sequences of Three Symbiotic Endozoicomonas Bacteria.</title>
        <authorList>
            <person name="Neave M.J."/>
            <person name="Apprill A."/>
            <person name="Voolstra C.R."/>
        </authorList>
    </citation>
    <scope>NUCLEOTIDE SEQUENCE [LARGE SCALE GENOMIC DNA]</scope>
    <source>
        <strain evidence="1 2">LMG 24815</strain>
    </source>
</reference>